<protein>
    <recommendedName>
        <fullName evidence="4">Secreted protein</fullName>
    </recommendedName>
</protein>
<name>A0A2Z6ZTA6_9LAMI</name>
<reference evidence="2 3" key="1">
    <citation type="journal article" date="2015" name="Proc. Natl. Acad. Sci. U.S.A.">
        <title>The resurrection genome of Boea hygrometrica: A blueprint for survival of dehydration.</title>
        <authorList>
            <person name="Xiao L."/>
            <person name="Yang G."/>
            <person name="Zhang L."/>
            <person name="Yang X."/>
            <person name="Zhao S."/>
            <person name="Ji Z."/>
            <person name="Zhou Q."/>
            <person name="Hu M."/>
            <person name="Wang Y."/>
            <person name="Chen M."/>
            <person name="Xu Y."/>
            <person name="Jin H."/>
            <person name="Xiao X."/>
            <person name="Hu G."/>
            <person name="Bao F."/>
            <person name="Hu Y."/>
            <person name="Wan P."/>
            <person name="Li L."/>
            <person name="Deng X."/>
            <person name="Kuang T."/>
            <person name="Xiang C."/>
            <person name="Zhu J.K."/>
            <person name="Oliver M.J."/>
            <person name="He Y."/>
        </authorList>
    </citation>
    <scope>NUCLEOTIDE SEQUENCE [LARGE SCALE GENOMIC DNA]</scope>
    <source>
        <strain evidence="3">cv. XS01</strain>
    </source>
</reference>
<keyword evidence="3" id="KW-1185">Reference proteome</keyword>
<proteinExistence type="predicted"/>
<accession>A0A2Z6ZTA6</accession>
<evidence type="ECO:0000313" key="2">
    <source>
        <dbReference type="EMBL" id="KZT76427.1"/>
    </source>
</evidence>
<evidence type="ECO:0000313" key="3">
    <source>
        <dbReference type="Proteomes" id="UP000250235"/>
    </source>
</evidence>
<dbReference type="Proteomes" id="UP000250235">
    <property type="component" value="Unassembled WGS sequence"/>
</dbReference>
<keyword evidence="1" id="KW-0732">Signal</keyword>
<evidence type="ECO:0000256" key="1">
    <source>
        <dbReference type="SAM" id="SignalP"/>
    </source>
</evidence>
<dbReference type="AlphaFoldDB" id="A0A2Z6ZTA6"/>
<evidence type="ECO:0008006" key="4">
    <source>
        <dbReference type="Google" id="ProtNLM"/>
    </source>
</evidence>
<gene>
    <name evidence="2" type="ORF">F511_46548</name>
</gene>
<organism evidence="2 3">
    <name type="scientific">Dorcoceras hygrometricum</name>
    <dbReference type="NCBI Taxonomy" id="472368"/>
    <lineage>
        <taxon>Eukaryota</taxon>
        <taxon>Viridiplantae</taxon>
        <taxon>Streptophyta</taxon>
        <taxon>Embryophyta</taxon>
        <taxon>Tracheophyta</taxon>
        <taxon>Spermatophyta</taxon>
        <taxon>Magnoliopsida</taxon>
        <taxon>eudicotyledons</taxon>
        <taxon>Gunneridae</taxon>
        <taxon>Pentapetalae</taxon>
        <taxon>asterids</taxon>
        <taxon>lamiids</taxon>
        <taxon>Lamiales</taxon>
        <taxon>Gesneriaceae</taxon>
        <taxon>Didymocarpoideae</taxon>
        <taxon>Trichosporeae</taxon>
        <taxon>Loxocarpinae</taxon>
        <taxon>Dorcoceras</taxon>
    </lineage>
</organism>
<dbReference type="EMBL" id="KV122516">
    <property type="protein sequence ID" value="KZT76427.1"/>
    <property type="molecule type" value="Genomic_DNA"/>
</dbReference>
<feature type="chain" id="PRO_5016259027" description="Secreted protein" evidence="1">
    <location>
        <begin position="22"/>
        <end position="76"/>
    </location>
</feature>
<sequence length="76" mass="8192">MRRRDHLLVFAFVLPAPATNTGVLPAGPPPGQAVLTRPTLAQPSTHEGERTLGRSCTVHAETHTARCPTSSHRFDP</sequence>
<feature type="signal peptide" evidence="1">
    <location>
        <begin position="1"/>
        <end position="21"/>
    </location>
</feature>